<reference evidence="2" key="1">
    <citation type="submission" date="2022-11" db="UniProtKB">
        <authorList>
            <consortium name="WormBaseParasite"/>
        </authorList>
    </citation>
    <scope>IDENTIFICATION</scope>
</reference>
<name>A0AC34GX99_9BILA</name>
<evidence type="ECO:0000313" key="2">
    <source>
        <dbReference type="WBParaSite" id="ES5_v2.g9444.t1"/>
    </source>
</evidence>
<proteinExistence type="predicted"/>
<sequence>MLETDDILVKHIPAHMRSFVVLSASVLFMFTLGIVYTFAGVPCSMLLGGYLERKIGARKGALIGSLIYTSAIAISYFSLKHSYILLLLTFGIMGSLGHGIAYNCVLIQAQRWLPDRVGLASGLVAAGFGSGAFLMSPIETKFINPDNYQVDLDGYFTQIDLLERVPKVFILLASLFGICQIIGLIFIANPRPSTSHPASTDSSIADIEALPDSNPNSLSTSEVFASWTFKFLFLTMFLNAAWTQISCGLFKAYGMKFIKDDFYLATVSSFAAATNCFSRVIWGIIMDKTSYQVSMMSACTIGAALMWTLPGVKHLGDKEIFFIWICGMFSVVGATFTLLPSAAHKCFGPKNFGIAYGVLQISLLKLVKGKTCSIMNAEKIKKLQAAAESVRTGGKGTARRKKKVVHKTAASDDKKLQSNLKKMSVTNIPGIEEVNMIKDDGTVIHFNNPKVQASVPANTFSITGTAENKQITDMLPGILNQLGAESLTHLKKLANNVTSQYKADDADADIPDLVGDFEEASAPSVTAADEQKIYFVVIFFVLLRQTFLLYNKELEFYNVFVNILFKYSLKMTTEGAKDQLLALKVMRMSRPTFNEFASTMGVDPADPFASGIEKAMSGVNGCDSMELPVGSYLMAPTAIDNIYLGETFTFYIVVLNESEQICSDISVKVDLQTQTQRISLQSKLGDTQSELFPSRSLGQMVMHEIKETGQHILVCSVSYITNDGEKMFFRKFFKFPVNKPIDVRTKFYNAEDNLNNDVYLEAQIQNLCTSSIVLEKVQMEPSEAYTCQEIKPSQSSDEFGNVYLPPKTVRQYLFCLSPSTPDNALTHYRGVSAIGKLDMQWRSAMGERGRLQTSSLQRMAPGYGDIRLSVEQIPGIIPLLKPFVIVCKLYNCCERSLDLILSLDGSLQPDVVFCSTSGLHLGQLSPGKSVQFSLNAFATSSGLQHISGIRITDTFLRRTYEHDEIAQIFVN</sequence>
<dbReference type="Proteomes" id="UP000887579">
    <property type="component" value="Unplaced"/>
</dbReference>
<organism evidence="1 2">
    <name type="scientific">Panagrolaimus sp. ES5</name>
    <dbReference type="NCBI Taxonomy" id="591445"/>
    <lineage>
        <taxon>Eukaryota</taxon>
        <taxon>Metazoa</taxon>
        <taxon>Ecdysozoa</taxon>
        <taxon>Nematoda</taxon>
        <taxon>Chromadorea</taxon>
        <taxon>Rhabditida</taxon>
        <taxon>Tylenchina</taxon>
        <taxon>Panagrolaimomorpha</taxon>
        <taxon>Panagrolaimoidea</taxon>
        <taxon>Panagrolaimidae</taxon>
        <taxon>Panagrolaimus</taxon>
    </lineage>
</organism>
<protein>
    <submittedName>
        <fullName evidence="2">Transcription factor BTF3</fullName>
    </submittedName>
</protein>
<accession>A0AC34GX99</accession>
<dbReference type="WBParaSite" id="ES5_v2.g9444.t1">
    <property type="protein sequence ID" value="ES5_v2.g9444.t1"/>
    <property type="gene ID" value="ES5_v2.g9444"/>
</dbReference>
<evidence type="ECO:0000313" key="1">
    <source>
        <dbReference type="Proteomes" id="UP000887579"/>
    </source>
</evidence>